<evidence type="ECO:0000256" key="2">
    <source>
        <dbReference type="SAM" id="SignalP"/>
    </source>
</evidence>
<feature type="signal peptide" evidence="2">
    <location>
        <begin position="1"/>
        <end position="16"/>
    </location>
</feature>
<sequence>MALCCIIPWCSCPVLGGPGTSAGLDTGTGEDDTLGRLQSHDPGQNSSTSKKELYNSRNTIQQ</sequence>
<reference evidence="3" key="2">
    <citation type="submission" date="2020-11" db="EMBL/GenBank/DDBJ databases">
        <authorList>
            <person name="McCartney M.A."/>
            <person name="Auch B."/>
            <person name="Kono T."/>
            <person name="Mallez S."/>
            <person name="Becker A."/>
            <person name="Gohl D.M."/>
            <person name="Silverstein K.A.T."/>
            <person name="Koren S."/>
            <person name="Bechman K.B."/>
            <person name="Herman A."/>
            <person name="Abrahante J.E."/>
            <person name="Garbe J."/>
        </authorList>
    </citation>
    <scope>NUCLEOTIDE SEQUENCE</scope>
    <source>
        <strain evidence="3">Duluth1</strain>
        <tissue evidence="3">Whole animal</tissue>
    </source>
</reference>
<feature type="chain" id="PRO_5039433655" evidence="2">
    <location>
        <begin position="17"/>
        <end position="62"/>
    </location>
</feature>
<keyword evidence="2" id="KW-0732">Signal</keyword>
<comment type="caution">
    <text evidence="3">The sequence shown here is derived from an EMBL/GenBank/DDBJ whole genome shotgun (WGS) entry which is preliminary data.</text>
</comment>
<evidence type="ECO:0000256" key="1">
    <source>
        <dbReference type="SAM" id="MobiDB-lite"/>
    </source>
</evidence>
<dbReference type="EMBL" id="JAIWYP010000009">
    <property type="protein sequence ID" value="KAH3778132.1"/>
    <property type="molecule type" value="Genomic_DNA"/>
</dbReference>
<gene>
    <name evidence="3" type="ORF">DPMN_179585</name>
</gene>
<feature type="region of interest" description="Disordered" evidence="1">
    <location>
        <begin position="21"/>
        <end position="62"/>
    </location>
</feature>
<dbReference type="Proteomes" id="UP000828390">
    <property type="component" value="Unassembled WGS sequence"/>
</dbReference>
<reference evidence="3" key="1">
    <citation type="journal article" date="2019" name="bioRxiv">
        <title>The Genome of the Zebra Mussel, Dreissena polymorpha: A Resource for Invasive Species Research.</title>
        <authorList>
            <person name="McCartney M.A."/>
            <person name="Auch B."/>
            <person name="Kono T."/>
            <person name="Mallez S."/>
            <person name="Zhang Y."/>
            <person name="Obille A."/>
            <person name="Becker A."/>
            <person name="Abrahante J.E."/>
            <person name="Garbe J."/>
            <person name="Badalamenti J.P."/>
            <person name="Herman A."/>
            <person name="Mangelson H."/>
            <person name="Liachko I."/>
            <person name="Sullivan S."/>
            <person name="Sone E.D."/>
            <person name="Koren S."/>
            <person name="Silverstein K.A.T."/>
            <person name="Beckman K.B."/>
            <person name="Gohl D.M."/>
        </authorList>
    </citation>
    <scope>NUCLEOTIDE SEQUENCE</scope>
    <source>
        <strain evidence="3">Duluth1</strain>
        <tissue evidence="3">Whole animal</tissue>
    </source>
</reference>
<evidence type="ECO:0000313" key="4">
    <source>
        <dbReference type="Proteomes" id="UP000828390"/>
    </source>
</evidence>
<keyword evidence="4" id="KW-1185">Reference proteome</keyword>
<dbReference type="AlphaFoldDB" id="A0A9D4IMG9"/>
<name>A0A9D4IMG9_DREPO</name>
<proteinExistence type="predicted"/>
<organism evidence="3 4">
    <name type="scientific">Dreissena polymorpha</name>
    <name type="common">Zebra mussel</name>
    <name type="synonym">Mytilus polymorpha</name>
    <dbReference type="NCBI Taxonomy" id="45954"/>
    <lineage>
        <taxon>Eukaryota</taxon>
        <taxon>Metazoa</taxon>
        <taxon>Spiralia</taxon>
        <taxon>Lophotrochozoa</taxon>
        <taxon>Mollusca</taxon>
        <taxon>Bivalvia</taxon>
        <taxon>Autobranchia</taxon>
        <taxon>Heteroconchia</taxon>
        <taxon>Euheterodonta</taxon>
        <taxon>Imparidentia</taxon>
        <taxon>Neoheterodontei</taxon>
        <taxon>Myida</taxon>
        <taxon>Dreissenoidea</taxon>
        <taxon>Dreissenidae</taxon>
        <taxon>Dreissena</taxon>
    </lineage>
</organism>
<accession>A0A9D4IMG9</accession>
<protein>
    <submittedName>
        <fullName evidence="3">Uncharacterized protein</fullName>
    </submittedName>
</protein>
<evidence type="ECO:0000313" key="3">
    <source>
        <dbReference type="EMBL" id="KAH3778132.1"/>
    </source>
</evidence>